<dbReference type="STRING" id="640132.Srot_2081"/>
<dbReference type="HOGENOM" id="CLU_462226_0_0_11"/>
<dbReference type="OrthoDB" id="8399956at2"/>
<protein>
    <submittedName>
        <fullName evidence="2">Uncharacterized protein</fullName>
    </submittedName>
</protein>
<feature type="region of interest" description="Disordered" evidence="1">
    <location>
        <begin position="1"/>
        <end position="42"/>
    </location>
</feature>
<accession>D6Z9A6</accession>
<name>D6Z9A6_SEGRD</name>
<sequence>MSLGEDQPHDVAGSGEATLPAPERPDEPPRPSAPPTSERRSVQLAQTADRFSFHSTATTTSSDGMSVVQVNRFGEILDIRHLGPDPRTDSWVLRFAEIGKIMAQARWTWSVALAAMGDMSVAEHFGLEGLPEPTAESHQHKAVAPRAVALKHDFPGGVELSFGAPRAPRPAPGASAWAEENEDGQKPFPPLLFDVDCPDPGYPDLLAKARSWFFSGSQDERVKTIVDAAGRQVAWYTRGDLANIYTKDQLADVVQHCLLLARREAQAWLAKHFAPLWQNYPTWLVANRPEDRDWGAEADQVPDSLIGPGWVEGSARTYDALPDFLAQPVGRWQPNDAKRFGWPGDSFGELAAKQTETRDALDGRLSLSVDSKGRVVSWTADPDLLRWHTLGEIEWMLTSLYLTICKDLQLRLSALARQTDPDTGIRTLSIGLVDFSVHAPEFSQLRWCSAAPMRQDYEPLPNQTDALAEKFGLRIRVPTANSDRRDLYSEASQIAVTCVDGPGSVLAVSVGGDCAPLAVRVAPSWPQHYAEEDVPWALDKLYQRGVDVILGAQIRALRPVWRTPEHLVVDRDVPRLWFLADLPTPFHHAPGAVLDD</sequence>
<evidence type="ECO:0000313" key="3">
    <source>
        <dbReference type="Proteomes" id="UP000002247"/>
    </source>
</evidence>
<dbReference type="Proteomes" id="UP000002247">
    <property type="component" value="Chromosome"/>
</dbReference>
<reference evidence="2 3" key="1">
    <citation type="journal article" date="2010" name="Stand. Genomic Sci.">
        <title>Complete genome sequence of Segniliparus rotundus type strain (CDC 1076).</title>
        <authorList>
            <person name="Sikorski J."/>
            <person name="Lapidus A."/>
            <person name="Copeland A."/>
            <person name="Misra M."/>
            <person name="Glavina Del Rio T."/>
            <person name="Nolan M."/>
            <person name="Lucas S."/>
            <person name="Chen F."/>
            <person name="Tice H."/>
            <person name="Cheng J.F."/>
            <person name="Jando M."/>
            <person name="Schneider S."/>
            <person name="Bruce D."/>
            <person name="Goodwin L."/>
            <person name="Pitluck S."/>
            <person name="Liolios K."/>
            <person name="Mikhailova N."/>
            <person name="Pati A."/>
            <person name="Ivanova N."/>
            <person name="Mavromatis K."/>
            <person name="Chen A."/>
            <person name="Palaniappan K."/>
            <person name="Chertkov O."/>
            <person name="Land M."/>
            <person name="Hauser L."/>
            <person name="Chang Y.J."/>
            <person name="Jeffries C.D."/>
            <person name="Brettin T."/>
            <person name="Detter J.C."/>
            <person name="Han C."/>
            <person name="Rohde M."/>
            <person name="Goker M."/>
            <person name="Bristow J."/>
            <person name="Eisen J.A."/>
            <person name="Markowitz V."/>
            <person name="Hugenholtz P."/>
            <person name="Kyrpides N.C."/>
            <person name="Klenk H.P."/>
        </authorList>
    </citation>
    <scope>NUCLEOTIDE SEQUENCE [LARGE SCALE GENOMIC DNA]</scope>
    <source>
        <strain evidence="3">ATCC BAA-972 / CDC 1076 / CIP 108378 / DSM 44985 / JCM 13578</strain>
    </source>
</reference>
<dbReference type="AlphaFoldDB" id="D6Z9A6"/>
<keyword evidence="3" id="KW-1185">Reference proteome</keyword>
<organism evidence="2 3">
    <name type="scientific">Segniliparus rotundus (strain ATCC BAA-972 / CDC 1076 / CIP 108378 / DSM 44985 / JCM 13578)</name>
    <dbReference type="NCBI Taxonomy" id="640132"/>
    <lineage>
        <taxon>Bacteria</taxon>
        <taxon>Bacillati</taxon>
        <taxon>Actinomycetota</taxon>
        <taxon>Actinomycetes</taxon>
        <taxon>Mycobacteriales</taxon>
        <taxon>Segniliparaceae</taxon>
        <taxon>Segniliparus</taxon>
    </lineage>
</organism>
<proteinExistence type="predicted"/>
<dbReference type="RefSeq" id="WP_013138988.1">
    <property type="nucleotide sequence ID" value="NC_014168.1"/>
</dbReference>
<dbReference type="EMBL" id="CP001958">
    <property type="protein sequence ID" value="ADG98536.1"/>
    <property type="molecule type" value="Genomic_DNA"/>
</dbReference>
<evidence type="ECO:0000256" key="1">
    <source>
        <dbReference type="SAM" id="MobiDB-lite"/>
    </source>
</evidence>
<dbReference type="KEGG" id="srt:Srot_2081"/>
<evidence type="ECO:0000313" key="2">
    <source>
        <dbReference type="EMBL" id="ADG98536.1"/>
    </source>
</evidence>
<gene>
    <name evidence="2" type="ordered locus">Srot_2081</name>
</gene>